<feature type="domain" description="Immunoglobulin V-set" evidence="4">
    <location>
        <begin position="27"/>
        <end position="109"/>
    </location>
</feature>
<dbReference type="InterPro" id="IPR036179">
    <property type="entry name" value="Ig-like_dom_sf"/>
</dbReference>
<reference evidence="6" key="1">
    <citation type="journal article" date="2016" name="Nature">
        <title>Genome evolution in the allotetraploid frog Xenopus laevis.</title>
        <authorList>
            <person name="Session A.M."/>
            <person name="Uno Y."/>
            <person name="Kwon T."/>
            <person name="Chapman J.A."/>
            <person name="Toyoda A."/>
            <person name="Takahashi S."/>
            <person name="Fukui A."/>
            <person name="Hikosaka A."/>
            <person name="Suzuki A."/>
            <person name="Kondo M."/>
            <person name="van Heeringen S.J."/>
            <person name="Quigley I."/>
            <person name="Heinz S."/>
            <person name="Ogino H."/>
            <person name="Ochi H."/>
            <person name="Hellsten U."/>
            <person name="Lyons J.B."/>
            <person name="Simakov O."/>
            <person name="Putnam N."/>
            <person name="Stites J."/>
            <person name="Kuroki Y."/>
            <person name="Tanaka T."/>
            <person name="Michiue T."/>
            <person name="Watanabe M."/>
            <person name="Bogdanovic O."/>
            <person name="Lister R."/>
            <person name="Georgiou G."/>
            <person name="Paranjpe S.S."/>
            <person name="van Kruijsbergen I."/>
            <person name="Shu S."/>
            <person name="Carlson J."/>
            <person name="Kinoshita T."/>
            <person name="Ohta Y."/>
            <person name="Mawaribuchi S."/>
            <person name="Jenkins J."/>
            <person name="Grimwood J."/>
            <person name="Schmutz J."/>
            <person name="Mitros T."/>
            <person name="Mozaffari S.V."/>
            <person name="Suzuki Y."/>
            <person name="Haramoto Y."/>
            <person name="Yamamoto T.S."/>
            <person name="Takagi C."/>
            <person name="Heald R."/>
            <person name="Miller K."/>
            <person name="Haudenschild C."/>
            <person name="Kitzman J."/>
            <person name="Nakayama T."/>
            <person name="Izutsu Y."/>
            <person name="Robert J."/>
            <person name="Fortriede J."/>
            <person name="Burns K."/>
            <person name="Lotay V."/>
            <person name="Karimi K."/>
            <person name="Yasuoka Y."/>
            <person name="Dichmann D.S."/>
            <person name="Flajnik M.F."/>
            <person name="Houston D.W."/>
            <person name="Shendure J."/>
            <person name="DuPasquier L."/>
            <person name="Vize P.D."/>
            <person name="Zorn A.M."/>
            <person name="Ito M."/>
            <person name="Marcotte E.M."/>
            <person name="Wallingford J.B."/>
            <person name="Ito Y."/>
            <person name="Asashima M."/>
            <person name="Ueno N."/>
            <person name="Matsuda Y."/>
            <person name="Veenstra G.J."/>
            <person name="Fujiyama A."/>
            <person name="Harland R.M."/>
            <person name="Taira M."/>
            <person name="Rokhsar D.S."/>
        </authorList>
    </citation>
    <scope>NUCLEOTIDE SEQUENCE [LARGE SCALE GENOMIC DNA]</scope>
    <source>
        <strain evidence="6">J</strain>
    </source>
</reference>
<dbReference type="SUPFAM" id="SSF48726">
    <property type="entry name" value="Immunoglobulin"/>
    <property type="match status" value="1"/>
</dbReference>
<dbReference type="Gene3D" id="2.60.40.10">
    <property type="entry name" value="Immunoglobulins"/>
    <property type="match status" value="1"/>
</dbReference>
<feature type="compositionally biased region" description="Polar residues" evidence="1">
    <location>
        <begin position="188"/>
        <end position="205"/>
    </location>
</feature>
<evidence type="ECO:0000259" key="4">
    <source>
        <dbReference type="Pfam" id="PF07686"/>
    </source>
</evidence>
<feature type="transmembrane region" description="Helical" evidence="2">
    <location>
        <begin position="131"/>
        <end position="152"/>
    </location>
</feature>
<keyword evidence="2" id="KW-0472">Membrane</keyword>
<dbReference type="InterPro" id="IPR013783">
    <property type="entry name" value="Ig-like_fold"/>
</dbReference>
<dbReference type="Pfam" id="PF07686">
    <property type="entry name" value="V-set"/>
    <property type="match status" value="1"/>
</dbReference>
<evidence type="ECO:0000256" key="1">
    <source>
        <dbReference type="SAM" id="MobiDB-lite"/>
    </source>
</evidence>
<dbReference type="AlphaFoldDB" id="A0A974CA83"/>
<name>A0A974CA83_XENLA</name>
<evidence type="ECO:0000256" key="3">
    <source>
        <dbReference type="SAM" id="SignalP"/>
    </source>
</evidence>
<feature type="compositionally biased region" description="Polar residues" evidence="1">
    <location>
        <begin position="229"/>
        <end position="251"/>
    </location>
</feature>
<dbReference type="EMBL" id="CM004480">
    <property type="protein sequence ID" value="OCT69368.1"/>
    <property type="molecule type" value="Genomic_DNA"/>
</dbReference>
<accession>A0A974CA83</accession>
<feature type="chain" id="PRO_5036801647" description="Immunoglobulin V-set domain-containing protein" evidence="3">
    <location>
        <begin position="21"/>
        <end position="260"/>
    </location>
</feature>
<organism evidence="5 6">
    <name type="scientific">Xenopus laevis</name>
    <name type="common">African clawed frog</name>
    <dbReference type="NCBI Taxonomy" id="8355"/>
    <lineage>
        <taxon>Eukaryota</taxon>
        <taxon>Metazoa</taxon>
        <taxon>Chordata</taxon>
        <taxon>Craniata</taxon>
        <taxon>Vertebrata</taxon>
        <taxon>Euteleostomi</taxon>
        <taxon>Amphibia</taxon>
        <taxon>Batrachia</taxon>
        <taxon>Anura</taxon>
        <taxon>Pipoidea</taxon>
        <taxon>Pipidae</taxon>
        <taxon>Xenopodinae</taxon>
        <taxon>Xenopus</taxon>
        <taxon>Xenopus</taxon>
    </lineage>
</organism>
<feature type="signal peptide" evidence="3">
    <location>
        <begin position="1"/>
        <end position="20"/>
    </location>
</feature>
<protein>
    <recommendedName>
        <fullName evidence="4">Immunoglobulin V-set domain-containing protein</fullName>
    </recommendedName>
</protein>
<sequence length="260" mass="30152">MSLGYWKLIVLTLLPYSVYTGPCGPMRNITGKEGETATLQVAPTGDTEIAWMYVSGSYKILIAITKPNTPIHIQDPQFKGRVSSSTDGSLIFTNFTKKFRGVYTAHNPHTNCNQFYNLRVYNNDQIQPGEYIYYLTGLVALLLILGFIWFFVRKRRKRPDYENQNVVEEMGAENIENQEREKQRKKLQIQNERNMQNPEYENQNVVEEMGAQIIQPQETDNQRRKPRSQNDGNEQQNNSEPLYESLTSSFSDYDVIKRQS</sequence>
<keyword evidence="3" id="KW-0732">Signal</keyword>
<dbReference type="InterPro" id="IPR013106">
    <property type="entry name" value="Ig_V-set"/>
</dbReference>
<keyword evidence="2" id="KW-0812">Transmembrane</keyword>
<evidence type="ECO:0000256" key="2">
    <source>
        <dbReference type="SAM" id="Phobius"/>
    </source>
</evidence>
<feature type="region of interest" description="Disordered" evidence="1">
    <location>
        <begin position="177"/>
        <end position="260"/>
    </location>
</feature>
<gene>
    <name evidence="5" type="ORF">XELAEV_18040683mg</name>
</gene>
<dbReference type="Proteomes" id="UP000694892">
    <property type="component" value="Chromosome 8L"/>
</dbReference>
<keyword evidence="2" id="KW-1133">Transmembrane helix</keyword>
<proteinExistence type="predicted"/>
<evidence type="ECO:0000313" key="6">
    <source>
        <dbReference type="Proteomes" id="UP000694892"/>
    </source>
</evidence>
<evidence type="ECO:0000313" key="5">
    <source>
        <dbReference type="EMBL" id="OCT69368.1"/>
    </source>
</evidence>